<name>A0A0B0N0L0_GOSAR</name>
<dbReference type="AlphaFoldDB" id="A0A0B0N0L0"/>
<evidence type="ECO:0000313" key="1">
    <source>
        <dbReference type="EMBL" id="KHG07893.1"/>
    </source>
</evidence>
<reference evidence="2" key="1">
    <citation type="submission" date="2014-09" db="EMBL/GenBank/DDBJ databases">
        <authorList>
            <person name="Mudge J."/>
            <person name="Ramaraj T."/>
            <person name="Lindquist I.E."/>
            <person name="Bharti A.K."/>
            <person name="Sundararajan A."/>
            <person name="Cameron C.T."/>
            <person name="Woodward J.E."/>
            <person name="May G.D."/>
            <person name="Brubaker C."/>
            <person name="Broadhvest J."/>
            <person name="Wilkins T.A."/>
        </authorList>
    </citation>
    <scope>NUCLEOTIDE SEQUENCE</scope>
    <source>
        <strain evidence="2">cv. AKA8401</strain>
    </source>
</reference>
<proteinExistence type="predicted"/>
<gene>
    <name evidence="1" type="ORF">F383_34932</name>
</gene>
<protein>
    <submittedName>
        <fullName evidence="1">Uncharacterized protein</fullName>
    </submittedName>
</protein>
<evidence type="ECO:0000313" key="2">
    <source>
        <dbReference type="Proteomes" id="UP000032142"/>
    </source>
</evidence>
<comment type="caution">
    <text evidence="1">The sequence shown here is derived from an EMBL/GenBank/DDBJ whole genome shotgun (WGS) entry which is preliminary data.</text>
</comment>
<sequence>MIISDMHSREPYISWRDYQSRLNSLFYKLISPG</sequence>
<organism evidence="1 2">
    <name type="scientific">Gossypium arboreum</name>
    <name type="common">Tree cotton</name>
    <name type="synonym">Gossypium nanking</name>
    <dbReference type="NCBI Taxonomy" id="29729"/>
    <lineage>
        <taxon>Eukaryota</taxon>
        <taxon>Viridiplantae</taxon>
        <taxon>Streptophyta</taxon>
        <taxon>Embryophyta</taxon>
        <taxon>Tracheophyta</taxon>
        <taxon>Spermatophyta</taxon>
        <taxon>Magnoliopsida</taxon>
        <taxon>eudicotyledons</taxon>
        <taxon>Gunneridae</taxon>
        <taxon>Pentapetalae</taxon>
        <taxon>rosids</taxon>
        <taxon>malvids</taxon>
        <taxon>Malvales</taxon>
        <taxon>Malvaceae</taxon>
        <taxon>Malvoideae</taxon>
        <taxon>Gossypium</taxon>
    </lineage>
</organism>
<accession>A0A0B0N0L0</accession>
<dbReference type="Proteomes" id="UP000032142">
    <property type="component" value="Unassembled WGS sequence"/>
</dbReference>
<keyword evidence="2" id="KW-1185">Reference proteome</keyword>
<dbReference type="EMBL" id="JRRC01484509">
    <property type="protein sequence ID" value="KHG07893.1"/>
    <property type="molecule type" value="Genomic_DNA"/>
</dbReference>